<evidence type="ECO:0008006" key="3">
    <source>
        <dbReference type="Google" id="ProtNLM"/>
    </source>
</evidence>
<sequence>MRVFKLIATVLILGLLLAACSSDKKDNGTNQQEQPPEGITIDPVQLPAGMTQSSDQYAQTVVSYINLINMFQYWTGSLVPPGQVGKVGLVESTTDGPPWEYTWSQQGITVKLVIDIQDNQYHWVLTYSGTFEGYQYNNAKVLEAWQDMDGTSGKLVVYDPEENAQVAEWSWQEDENGTLTVRYKEYTGGVEIIVVQNPDLSGSLEVYENSVLTFKANWNADGSGTWWVYDENGTQTGTWT</sequence>
<dbReference type="Proteomes" id="UP000886111">
    <property type="component" value="Unassembled WGS sequence"/>
</dbReference>
<dbReference type="EMBL" id="DRTD01000599">
    <property type="protein sequence ID" value="HHE55737.1"/>
    <property type="molecule type" value="Genomic_DNA"/>
</dbReference>
<reference evidence="2" key="1">
    <citation type="journal article" date="2020" name="mSystems">
        <title>Genome- and Community-Level Interaction Insights into Carbon Utilization and Element Cycling Functions of Hydrothermarchaeota in Hydrothermal Sediment.</title>
        <authorList>
            <person name="Zhou Z."/>
            <person name="Liu Y."/>
            <person name="Xu W."/>
            <person name="Pan J."/>
            <person name="Luo Z.H."/>
            <person name="Li M."/>
        </authorList>
    </citation>
    <scope>NUCLEOTIDE SEQUENCE [LARGE SCALE GENOMIC DNA]</scope>
    <source>
        <strain evidence="2">HyVt-76</strain>
    </source>
</reference>
<evidence type="ECO:0000256" key="1">
    <source>
        <dbReference type="SAM" id="SignalP"/>
    </source>
</evidence>
<comment type="caution">
    <text evidence="2">The sequence shown here is derived from an EMBL/GenBank/DDBJ whole genome shotgun (WGS) entry which is preliminary data.</text>
</comment>
<proteinExistence type="predicted"/>
<organism evidence="2">
    <name type="scientific">Caldithrix abyssi</name>
    <dbReference type="NCBI Taxonomy" id="187145"/>
    <lineage>
        <taxon>Bacteria</taxon>
        <taxon>Pseudomonadati</taxon>
        <taxon>Calditrichota</taxon>
        <taxon>Calditrichia</taxon>
        <taxon>Calditrichales</taxon>
        <taxon>Calditrichaceae</taxon>
        <taxon>Caldithrix</taxon>
    </lineage>
</organism>
<feature type="chain" id="PRO_5030649983" description="Lipoprotein" evidence="1">
    <location>
        <begin position="22"/>
        <end position="240"/>
    </location>
</feature>
<evidence type="ECO:0000313" key="2">
    <source>
        <dbReference type="EMBL" id="HHE55737.1"/>
    </source>
</evidence>
<dbReference type="PROSITE" id="PS51257">
    <property type="entry name" value="PROKAR_LIPOPROTEIN"/>
    <property type="match status" value="1"/>
</dbReference>
<dbReference type="AlphaFoldDB" id="A0A7V5LJH2"/>
<name>A0A7V5LJH2_CALAY</name>
<protein>
    <recommendedName>
        <fullName evidence="3">Lipoprotein</fullName>
    </recommendedName>
</protein>
<accession>A0A7V5LJH2</accession>
<gene>
    <name evidence="2" type="ORF">ENL21_08135</name>
</gene>
<feature type="signal peptide" evidence="1">
    <location>
        <begin position="1"/>
        <end position="21"/>
    </location>
</feature>
<keyword evidence="1" id="KW-0732">Signal</keyword>